<feature type="region of interest" description="Disordered" evidence="5">
    <location>
        <begin position="25"/>
        <end position="54"/>
    </location>
</feature>
<keyword evidence="1 4" id="KW-0805">Transcription regulation</keyword>
<evidence type="ECO:0000256" key="2">
    <source>
        <dbReference type="ARBA" id="ARBA00023163"/>
    </source>
</evidence>
<dbReference type="InterPro" id="IPR045084">
    <property type="entry name" value="AIB/MYC-like"/>
</dbReference>
<organism evidence="7 8">
    <name type="scientific">Rubroshorea leprosula</name>
    <dbReference type="NCBI Taxonomy" id="152421"/>
    <lineage>
        <taxon>Eukaryota</taxon>
        <taxon>Viridiplantae</taxon>
        <taxon>Streptophyta</taxon>
        <taxon>Embryophyta</taxon>
        <taxon>Tracheophyta</taxon>
        <taxon>Spermatophyta</taxon>
        <taxon>Magnoliopsida</taxon>
        <taxon>eudicotyledons</taxon>
        <taxon>Gunneridae</taxon>
        <taxon>Pentapetalae</taxon>
        <taxon>rosids</taxon>
        <taxon>malvids</taxon>
        <taxon>Malvales</taxon>
        <taxon>Dipterocarpaceae</taxon>
        <taxon>Rubroshorea</taxon>
    </lineage>
</organism>
<dbReference type="PANTHER" id="PTHR11514:SF43">
    <property type="entry name" value="TRANSCRIPTION FACTOR MYC2"/>
    <property type="match status" value="1"/>
</dbReference>
<comment type="subcellular location">
    <subcellularLocation>
        <location evidence="4">Nucleus</location>
    </subcellularLocation>
</comment>
<dbReference type="Proteomes" id="UP001054252">
    <property type="component" value="Unassembled WGS sequence"/>
</dbReference>
<dbReference type="AlphaFoldDB" id="A0AAV5MRL9"/>
<keyword evidence="2 4" id="KW-0804">Transcription</keyword>
<keyword evidence="8" id="KW-1185">Reference proteome</keyword>
<evidence type="ECO:0000259" key="6">
    <source>
        <dbReference type="Pfam" id="PF14215"/>
    </source>
</evidence>
<keyword evidence="3 4" id="KW-0539">Nucleus</keyword>
<sequence>MPMNLWTDDNGSVMEAFMSSDLTGLWPPSQSSASTSTPPIPDPSKALAQSQPQVPPFNQETLQQRLQVLIEGARESWTYAIFWQSSYEYPGAAVLGWGDGLQKIESCGKLVSSRMRERSHESEDCRINERCFEFEQFQDSDANEKHKAVKTRSRTRP</sequence>
<gene>
    <name evidence="7" type="ORF">SLEP1_g58808</name>
</gene>
<dbReference type="Pfam" id="PF14215">
    <property type="entry name" value="bHLH-MYC_N"/>
    <property type="match status" value="1"/>
</dbReference>
<dbReference type="PANTHER" id="PTHR11514">
    <property type="entry name" value="MYC"/>
    <property type="match status" value="1"/>
</dbReference>
<evidence type="ECO:0000256" key="4">
    <source>
        <dbReference type="RuleBase" id="RU369104"/>
    </source>
</evidence>
<comment type="caution">
    <text evidence="7">The sequence shown here is derived from an EMBL/GenBank/DDBJ whole genome shotgun (WGS) entry which is preliminary data.</text>
</comment>
<evidence type="ECO:0000313" key="7">
    <source>
        <dbReference type="EMBL" id="GKV52219.1"/>
    </source>
</evidence>
<dbReference type="GO" id="GO:0003700">
    <property type="term" value="F:DNA-binding transcription factor activity"/>
    <property type="evidence" value="ECO:0007669"/>
    <property type="project" value="InterPro"/>
</dbReference>
<accession>A0AAV5MRL9</accession>
<evidence type="ECO:0000256" key="5">
    <source>
        <dbReference type="SAM" id="MobiDB-lite"/>
    </source>
</evidence>
<evidence type="ECO:0000256" key="1">
    <source>
        <dbReference type="ARBA" id="ARBA00023015"/>
    </source>
</evidence>
<dbReference type="InterPro" id="IPR025610">
    <property type="entry name" value="MYC/MYB_N"/>
</dbReference>
<dbReference type="GO" id="GO:0000976">
    <property type="term" value="F:transcription cis-regulatory region binding"/>
    <property type="evidence" value="ECO:0007669"/>
    <property type="project" value="TreeGrafter"/>
</dbReference>
<dbReference type="GO" id="GO:0005634">
    <property type="term" value="C:nucleus"/>
    <property type="evidence" value="ECO:0007669"/>
    <property type="project" value="UniProtKB-SubCell"/>
</dbReference>
<protein>
    <recommendedName>
        <fullName evidence="4">Transcription factor</fullName>
        <shortName evidence="4">bHLH transcription factor</shortName>
    </recommendedName>
    <alternativeName>
        <fullName evidence="4">Basic helix-loop-helix protein</fullName>
    </alternativeName>
</protein>
<evidence type="ECO:0000256" key="3">
    <source>
        <dbReference type="ARBA" id="ARBA00023242"/>
    </source>
</evidence>
<name>A0AAV5MRL9_9ROSI</name>
<evidence type="ECO:0000313" key="8">
    <source>
        <dbReference type="Proteomes" id="UP001054252"/>
    </source>
</evidence>
<reference evidence="7 8" key="1">
    <citation type="journal article" date="2021" name="Commun. Biol.">
        <title>The genome of Shorea leprosula (Dipterocarpaceae) highlights the ecological relevance of drought in aseasonal tropical rainforests.</title>
        <authorList>
            <person name="Ng K.K.S."/>
            <person name="Kobayashi M.J."/>
            <person name="Fawcett J.A."/>
            <person name="Hatakeyama M."/>
            <person name="Paape T."/>
            <person name="Ng C.H."/>
            <person name="Ang C.C."/>
            <person name="Tnah L.H."/>
            <person name="Lee C.T."/>
            <person name="Nishiyama T."/>
            <person name="Sese J."/>
            <person name="O'Brien M.J."/>
            <person name="Copetti D."/>
            <person name="Mohd Noor M.I."/>
            <person name="Ong R.C."/>
            <person name="Putra M."/>
            <person name="Sireger I.Z."/>
            <person name="Indrioko S."/>
            <person name="Kosugi Y."/>
            <person name="Izuno A."/>
            <person name="Isagi Y."/>
            <person name="Lee S.L."/>
            <person name="Shimizu K.K."/>
        </authorList>
    </citation>
    <scope>NUCLEOTIDE SEQUENCE [LARGE SCALE GENOMIC DNA]</scope>
    <source>
        <strain evidence="7">214</strain>
    </source>
</reference>
<dbReference type="EMBL" id="BPVZ01000634">
    <property type="protein sequence ID" value="GKV52219.1"/>
    <property type="molecule type" value="Genomic_DNA"/>
</dbReference>
<proteinExistence type="predicted"/>
<feature type="domain" description="Transcription factor MYC/MYB N-terminal" evidence="6">
    <location>
        <begin position="62"/>
        <end position="138"/>
    </location>
</feature>
<feature type="compositionally biased region" description="Low complexity" evidence="5">
    <location>
        <begin position="27"/>
        <end position="37"/>
    </location>
</feature>